<dbReference type="RefSeq" id="WP_200350918.1">
    <property type="nucleotide sequence ID" value="NZ_BAABHZ010000006.1"/>
</dbReference>
<dbReference type="Pfam" id="PF17167">
    <property type="entry name" value="Glyco_hydro_94"/>
    <property type="match status" value="1"/>
</dbReference>
<evidence type="ECO:0008006" key="9">
    <source>
        <dbReference type="Google" id="ProtNLM"/>
    </source>
</evidence>
<evidence type="ECO:0000259" key="5">
    <source>
        <dbReference type="Pfam" id="PF21270"/>
    </source>
</evidence>
<dbReference type="EMBL" id="JAENIK010000011">
    <property type="protein sequence ID" value="MBK1815958.1"/>
    <property type="molecule type" value="Genomic_DNA"/>
</dbReference>
<dbReference type="InterPro" id="IPR048773">
    <property type="entry name" value="SOGP_C"/>
</dbReference>
<sequence length="1123" mass="122808">MSTATHPPVNFPHRVSSPSGMSAELNANGTVRRMDCGDIMLNVFLGNESEGAASNIFLRRSGDSSGFIPLTGPGSPAAYEMDERGFVAGGVWGDLAFRVRLLLAESAKAWFWHVEVENTGENEISYDLIHTQDIAIANYGAVRLNEFYVSQYVDHAPLEHPRAGIAVASRQNQAMGGRCPWTVIGSLGKAVSYSTDALQFHGLAARQGAVADALANGLPGERLQHEHSLVAIQDEEVTLKPGEKSQRGFFGWFEVDKTTATSGDDTRRIDAALALPESTCPAWPAEIPAAPPAPGLFASAPLLETTPLGDDELDHFFGTGRRHAELRNGSLASFFSDRASHVVLKEKELAVLRPHGHILRSGGSLTPDESALTSTAWMNGVFHSMVTQGHVSINRFLSTCHSYLGLFRSHGQRVFVELGGDWKLLGVPSAFEMTTDACRWIYKHAEGVIEVVSTAPDDRHELRLSLTISKGGPARFLISHHVALNGDDGSASVPAGFEVQGNTAILRAIPDSDVGRRFPDGRFLIEASGGTVVEKTGGDELLFPDAVSHDQPFLCLITAESTTASLVMRGRLVDDTVEQAEDFWKTIGSGLRIHAPSASPLAPAAERAADIFPWFIHNALVHYLSPRGLEQYSGGGWGTRDVCQGPVELLLALGRFAPIRDLLLRVFRQQNTDGDWPQWFMFFDRERNIRPGDSHGDIVYWPLVALAQYLTATEDAGLLDETVPFFNPEANAGETSSIQRHVDRALELIRSRVIEGTRLAAYGHGDWNDSLQPAKPDMRERLCSSWTVTLNYQTFIALASAYRQIGKTDFADHLENQAATILAEFQKTLVVDEVLTGLAYFHQDGKTDYLLHPRDATTGLSYSLLPMIHAIINDMFSPAQAEFHLALIREHLSGPDGARLFDRPMAYHGGLQTNFQRAESASFFGREIGIMYTHAHLRYCEALARYGDAEAFFQALGRINPIAIDELVTTATPRQSNCYYSSSDAAFKDRYQAYDEYDRVKNGGVALEGGWRVYSSGAGIGVRLIMQCLLGIRVEKHSLVIDPVIPAGLDGLRVELVLAEQPISLVYRINSSGHGPTAVAINGRELDFTRESNPYRTGGARISMDSLKQSLGGNNDVLTISLD</sequence>
<dbReference type="InterPro" id="IPR012341">
    <property type="entry name" value="6hp_glycosidase-like_sf"/>
</dbReference>
<feature type="domain" description="Glycoside phosphorylase C-terminal" evidence="5">
    <location>
        <begin position="1031"/>
        <end position="1116"/>
    </location>
</feature>
<dbReference type="Gene3D" id="2.70.98.40">
    <property type="entry name" value="Glycoside hydrolase, family 65, N-terminal domain"/>
    <property type="match status" value="1"/>
</dbReference>
<feature type="domain" description="SOGP N-terminal" evidence="6">
    <location>
        <begin position="25"/>
        <end position="251"/>
    </location>
</feature>
<dbReference type="InterPro" id="IPR053831">
    <property type="entry name" value="SOGP_N"/>
</dbReference>
<evidence type="ECO:0000259" key="3">
    <source>
        <dbReference type="Pfam" id="PF17167"/>
    </source>
</evidence>
<dbReference type="InterPro" id="IPR037018">
    <property type="entry name" value="GH65_N"/>
</dbReference>
<dbReference type="Pfam" id="PF21270">
    <property type="entry name" value="SOGP_4th"/>
    <property type="match status" value="1"/>
</dbReference>
<dbReference type="InterPro" id="IPR033432">
    <property type="entry name" value="GH94_catalytic"/>
</dbReference>
<dbReference type="AlphaFoldDB" id="A0A934R058"/>
<dbReference type="GO" id="GO:0005975">
    <property type="term" value="P:carbohydrate metabolic process"/>
    <property type="evidence" value="ECO:0007669"/>
    <property type="project" value="InterPro"/>
</dbReference>
<dbReference type="Proteomes" id="UP000600139">
    <property type="component" value="Unassembled WGS sequence"/>
</dbReference>
<reference evidence="7" key="1">
    <citation type="submission" date="2021-01" db="EMBL/GenBank/DDBJ databases">
        <title>Modified the classification status of verrucomicrobia.</title>
        <authorList>
            <person name="Feng X."/>
        </authorList>
    </citation>
    <scope>NUCLEOTIDE SEQUENCE</scope>
    <source>
        <strain evidence="7">JCM 18052</strain>
    </source>
</reference>
<organism evidence="7 8">
    <name type="scientific">Luteolibacter yonseiensis</name>
    <dbReference type="NCBI Taxonomy" id="1144680"/>
    <lineage>
        <taxon>Bacteria</taxon>
        <taxon>Pseudomonadati</taxon>
        <taxon>Verrucomicrobiota</taxon>
        <taxon>Verrucomicrobiia</taxon>
        <taxon>Verrucomicrobiales</taxon>
        <taxon>Verrucomicrobiaceae</taxon>
        <taxon>Luteolibacter</taxon>
    </lineage>
</organism>
<evidence type="ECO:0000259" key="6">
    <source>
        <dbReference type="Pfam" id="PF21958"/>
    </source>
</evidence>
<feature type="domain" description="Glycosyl hydrolase 94 catalytic" evidence="3">
    <location>
        <begin position="693"/>
        <end position="969"/>
    </location>
</feature>
<evidence type="ECO:0000313" key="8">
    <source>
        <dbReference type="Proteomes" id="UP000600139"/>
    </source>
</evidence>
<dbReference type="PANTHER" id="PTHR37469:SF2">
    <property type="entry name" value="CELLOBIONIC ACID PHOSPHORYLASE"/>
    <property type="match status" value="1"/>
</dbReference>
<evidence type="ECO:0000256" key="1">
    <source>
        <dbReference type="ARBA" id="ARBA00022676"/>
    </source>
</evidence>
<dbReference type="PANTHER" id="PTHR37469">
    <property type="entry name" value="CELLOBIONIC ACID PHOSPHORYLASE-RELATED"/>
    <property type="match status" value="1"/>
</dbReference>
<keyword evidence="2" id="KW-0808">Transferase</keyword>
<dbReference type="Pfam" id="PF21958">
    <property type="entry name" value="SOGP_N"/>
    <property type="match status" value="1"/>
</dbReference>
<dbReference type="InterPro" id="IPR052047">
    <property type="entry name" value="GH94_Enzymes"/>
</dbReference>
<evidence type="ECO:0000259" key="4">
    <source>
        <dbReference type="Pfam" id="PF21250"/>
    </source>
</evidence>
<proteinExistence type="predicted"/>
<dbReference type="InterPro" id="IPR008928">
    <property type="entry name" value="6-hairpin_glycosidase_sf"/>
</dbReference>
<protein>
    <recommendedName>
        <fullName evidence="9">Glycosyl hydrolase 36 catalytic domain-containing protein</fullName>
    </recommendedName>
</protein>
<dbReference type="Pfam" id="PF21250">
    <property type="entry name" value="SOGP_2nd"/>
    <property type="match status" value="1"/>
</dbReference>
<evidence type="ECO:0000313" key="7">
    <source>
        <dbReference type="EMBL" id="MBK1815958.1"/>
    </source>
</evidence>
<name>A0A934R058_9BACT</name>
<dbReference type="GO" id="GO:0016757">
    <property type="term" value="F:glycosyltransferase activity"/>
    <property type="evidence" value="ECO:0007669"/>
    <property type="project" value="UniProtKB-KW"/>
</dbReference>
<gene>
    <name evidence="7" type="ORF">JIN84_10030</name>
</gene>
<dbReference type="SUPFAM" id="SSF48208">
    <property type="entry name" value="Six-hairpin glycosidases"/>
    <property type="match status" value="1"/>
</dbReference>
<dbReference type="InterPro" id="IPR048771">
    <property type="entry name" value="SOGP_2nd"/>
</dbReference>
<feature type="domain" description="Glycoside phosphorylase super sandwich" evidence="4">
    <location>
        <begin position="321"/>
        <end position="570"/>
    </location>
</feature>
<accession>A0A934R058</accession>
<evidence type="ECO:0000256" key="2">
    <source>
        <dbReference type="ARBA" id="ARBA00022679"/>
    </source>
</evidence>
<keyword evidence="1" id="KW-0328">Glycosyltransferase</keyword>
<dbReference type="Gene3D" id="1.50.10.10">
    <property type="match status" value="1"/>
</dbReference>
<comment type="caution">
    <text evidence="7">The sequence shown here is derived from an EMBL/GenBank/DDBJ whole genome shotgun (WGS) entry which is preliminary data.</text>
</comment>
<keyword evidence="8" id="KW-1185">Reference proteome</keyword>
<dbReference type="Gene3D" id="2.60.420.10">
    <property type="entry name" value="Maltose phosphorylase, domain 3"/>
    <property type="match status" value="1"/>
</dbReference>